<evidence type="ECO:0008006" key="3">
    <source>
        <dbReference type="Google" id="ProtNLM"/>
    </source>
</evidence>
<sequence length="84" mass="8934">MTAAAVQHPRTLLGAAYLALAPARDAPGLRLKAEAACALGYYSQARRLWETMARAGDAEALRQLARLAERGLGEEEGGSRTRPA</sequence>
<keyword evidence="2" id="KW-1185">Reference proteome</keyword>
<protein>
    <recommendedName>
        <fullName evidence="3">Sel1 repeat family protein</fullName>
    </recommendedName>
</protein>
<dbReference type="RefSeq" id="WP_103044607.1">
    <property type="nucleotide sequence ID" value="NZ_BAABBP010000035.1"/>
</dbReference>
<gene>
    <name evidence="1" type="ORF">GCM10022279_29410</name>
</gene>
<dbReference type="EMBL" id="BAABBP010000035">
    <property type="protein sequence ID" value="GAA4003613.1"/>
    <property type="molecule type" value="Genomic_DNA"/>
</dbReference>
<organism evidence="1 2">
    <name type="scientific">Comamonas faecalis</name>
    <dbReference type="NCBI Taxonomy" id="1387849"/>
    <lineage>
        <taxon>Bacteria</taxon>
        <taxon>Pseudomonadati</taxon>
        <taxon>Pseudomonadota</taxon>
        <taxon>Betaproteobacteria</taxon>
        <taxon>Burkholderiales</taxon>
        <taxon>Comamonadaceae</taxon>
        <taxon>Comamonas</taxon>
    </lineage>
</organism>
<name>A0ABP7RXF4_9BURK</name>
<accession>A0ABP7RXF4</accession>
<evidence type="ECO:0000313" key="2">
    <source>
        <dbReference type="Proteomes" id="UP001501627"/>
    </source>
</evidence>
<comment type="caution">
    <text evidence="1">The sequence shown here is derived from an EMBL/GenBank/DDBJ whole genome shotgun (WGS) entry which is preliminary data.</text>
</comment>
<proteinExistence type="predicted"/>
<evidence type="ECO:0000313" key="1">
    <source>
        <dbReference type="EMBL" id="GAA4003613.1"/>
    </source>
</evidence>
<reference evidence="2" key="1">
    <citation type="journal article" date="2019" name="Int. J. Syst. Evol. Microbiol.">
        <title>The Global Catalogue of Microorganisms (GCM) 10K type strain sequencing project: providing services to taxonomists for standard genome sequencing and annotation.</title>
        <authorList>
            <consortium name="The Broad Institute Genomics Platform"/>
            <consortium name="The Broad Institute Genome Sequencing Center for Infectious Disease"/>
            <person name="Wu L."/>
            <person name="Ma J."/>
        </authorList>
    </citation>
    <scope>NUCLEOTIDE SEQUENCE [LARGE SCALE GENOMIC DNA]</scope>
    <source>
        <strain evidence="2">JCM 17561</strain>
    </source>
</reference>
<dbReference type="Proteomes" id="UP001501627">
    <property type="component" value="Unassembled WGS sequence"/>
</dbReference>